<dbReference type="Proteomes" id="UP000287687">
    <property type="component" value="Unassembled WGS sequence"/>
</dbReference>
<dbReference type="Pfam" id="PF13749">
    <property type="entry name" value="HATPase_c_4"/>
    <property type="match status" value="1"/>
</dbReference>
<feature type="domain" description="Schlafen AlbA-2" evidence="1">
    <location>
        <begin position="19"/>
        <end position="140"/>
    </location>
</feature>
<dbReference type="InterPro" id="IPR038475">
    <property type="entry name" value="RecG_C_sf"/>
</dbReference>
<dbReference type="PANTHER" id="PTHR30595">
    <property type="entry name" value="GLPR-RELATED TRANSCRIPTIONAL REPRESSOR"/>
    <property type="match status" value="1"/>
</dbReference>
<dbReference type="Gene3D" id="3.30.565.60">
    <property type="match status" value="1"/>
</dbReference>
<dbReference type="Gene3D" id="3.30.950.30">
    <property type="entry name" value="Schlafen, AAA domain"/>
    <property type="match status" value="1"/>
</dbReference>
<dbReference type="AlphaFoldDB" id="A0A444LMD0"/>
<dbReference type="OrthoDB" id="9805115at2"/>
<dbReference type="InterPro" id="IPR038461">
    <property type="entry name" value="Schlafen_AlbA_2_dom_sf"/>
</dbReference>
<dbReference type="RefSeq" id="WP_128441296.1">
    <property type="nucleotide sequence ID" value="NZ_SBIP01000001.1"/>
</dbReference>
<protein>
    <submittedName>
        <fullName evidence="2">Transcriptional regulator</fullName>
    </submittedName>
</protein>
<gene>
    <name evidence="2" type="ORF">EPK99_04000</name>
</gene>
<dbReference type="Pfam" id="PF04326">
    <property type="entry name" value="SLFN_AlbA_2"/>
    <property type="match status" value="1"/>
</dbReference>
<dbReference type="EMBL" id="SBIP01000001">
    <property type="protein sequence ID" value="RWX81463.1"/>
    <property type="molecule type" value="Genomic_DNA"/>
</dbReference>
<proteinExistence type="predicted"/>
<evidence type="ECO:0000313" key="2">
    <source>
        <dbReference type="EMBL" id="RWX81463.1"/>
    </source>
</evidence>
<accession>A0A444LMD0</accession>
<keyword evidence="3" id="KW-1185">Reference proteome</keyword>
<reference evidence="2 3" key="1">
    <citation type="submission" date="2019-01" db="EMBL/GenBank/DDBJ databases">
        <title>The draft genome of Rhizobium sp. 24NR.</title>
        <authorList>
            <person name="Liu L."/>
            <person name="Liang L."/>
            <person name="Shi S."/>
            <person name="Xu L."/>
            <person name="Wang X."/>
            <person name="Li L."/>
            <person name="Zhang X."/>
        </authorList>
    </citation>
    <scope>NUCLEOTIDE SEQUENCE [LARGE SCALE GENOMIC DNA]</scope>
    <source>
        <strain evidence="2 3">24NR</strain>
    </source>
</reference>
<comment type="caution">
    <text evidence="2">The sequence shown here is derived from an EMBL/GenBank/DDBJ whole genome shotgun (WGS) entry which is preliminary data.</text>
</comment>
<evidence type="ECO:0000313" key="3">
    <source>
        <dbReference type="Proteomes" id="UP000287687"/>
    </source>
</evidence>
<evidence type="ECO:0000259" key="1">
    <source>
        <dbReference type="Pfam" id="PF04326"/>
    </source>
</evidence>
<dbReference type="PANTHER" id="PTHR30595:SF6">
    <property type="entry name" value="SCHLAFEN ALBA-2 DOMAIN-CONTAINING PROTEIN"/>
    <property type="match status" value="1"/>
</dbReference>
<name>A0A444LMD0_9HYPH</name>
<dbReference type="InterPro" id="IPR007421">
    <property type="entry name" value="Schlafen_AlbA_2_dom"/>
</dbReference>
<organism evidence="2 3">
    <name type="scientific">Neorhizobium lilium</name>
    <dbReference type="NCBI Taxonomy" id="2503024"/>
    <lineage>
        <taxon>Bacteria</taxon>
        <taxon>Pseudomonadati</taxon>
        <taxon>Pseudomonadota</taxon>
        <taxon>Alphaproteobacteria</taxon>
        <taxon>Hyphomicrobiales</taxon>
        <taxon>Rhizobiaceae</taxon>
        <taxon>Rhizobium/Agrobacterium group</taxon>
        <taxon>Neorhizobium</taxon>
    </lineage>
</organism>
<sequence length="484" mass="55027">MPIHNPCALLDRLLQEPNESTWLEFKVNNKDPREIGEYVSALANAAMLAGRDRAFMVFGVRDKTRERVGTDLRLQQLKHGNEDFTNWLSRMIEPRIMLDVVDVECDGLTYSLIAIEPSYERPVKFSGAEFIRIGENKKKLSDFPEHERSLWIATGRRRFESAVAVSNATADDIFAQLDPEPLFELTGDPRPKNPDEIIRKMIEYGFLLDNLEGRYDITNLGAIMLARDVTLFPSIAGKAVRIIKYIGRDKSKSDFEQEGKKGYAVGFTGMMRFLMERLPKEERYINGVRRMVPHFPETAIREVIANAMIHQDFIVGGVGPVVEIYENRIEVTNPGNSLIATDRILDERRSRNEKLASTMRAFGLCEERGGGLDKTLIEIEAGHLPAPDFISSENSMRVVLFAPRAFAQMSKAEKMRACFFHCVLRWLTHDYMSNATLRERFSLAPEDYQAVSAIIAESIKLGRIAPADPDQGKRNARYVPYWAV</sequence>